<dbReference type="OrthoDB" id="6046730at2759"/>
<comment type="caution">
    <text evidence="2">The sequence shown here is derived from an EMBL/GenBank/DDBJ whole genome shotgun (WGS) entry which is preliminary data.</text>
</comment>
<accession>A0A8S4N264</accession>
<reference evidence="2" key="1">
    <citation type="submission" date="2022-03" db="EMBL/GenBank/DDBJ databases">
        <authorList>
            <person name="Martin C."/>
        </authorList>
    </citation>
    <scope>NUCLEOTIDE SEQUENCE</scope>
</reference>
<protein>
    <submittedName>
        <fullName evidence="2">Uncharacterized protein</fullName>
    </submittedName>
</protein>
<name>A0A8S4N264_OWEFU</name>
<dbReference type="AlphaFoldDB" id="A0A8S4N264"/>
<proteinExistence type="predicted"/>
<gene>
    <name evidence="2" type="ORF">OFUS_LOCUS2718</name>
</gene>
<sequence length="387" mass="45711">MKRVTKKLIIISILMFYILLWIKLTGTPFGYVRLYPKRIPLPKFNTDLKEPLLTLFTTFSEREPTRYIIQNNTILNWCNLQQNHGYRLAVFYSAMHAKSTLTETLNKATEIIRKLSGDNKFQCNVHSIFLTSKMMARGRPVLKRMYIEVQNRWPSSLYAFCNGDILFHGDKFDASLKTIQNYTRQQHFREFLILGGRRENTFFRSKLNKTKTLTSGNDTEILEIFGAAHTKKNYRYAMDYFICSKESFNWHRFPDFIITVPAFDSFLLVYANKIGVVTFDITESTKVVHQSGAPKVKDDTYKDARELNQFIFLNTMTNWTWAMVNFRKCLQYKSRTFEGKIYVGPSTLFKSKKCLYPKPMFLPVLDEDELKWKNLSLYYRKDLRYKG</sequence>
<feature type="transmembrane region" description="Helical" evidence="1">
    <location>
        <begin position="7"/>
        <end position="24"/>
    </location>
</feature>
<keyword evidence="3" id="KW-1185">Reference proteome</keyword>
<evidence type="ECO:0000256" key="1">
    <source>
        <dbReference type="SAM" id="Phobius"/>
    </source>
</evidence>
<dbReference type="Proteomes" id="UP000749559">
    <property type="component" value="Unassembled WGS sequence"/>
</dbReference>
<organism evidence="2 3">
    <name type="scientific">Owenia fusiformis</name>
    <name type="common">Polychaete worm</name>
    <dbReference type="NCBI Taxonomy" id="6347"/>
    <lineage>
        <taxon>Eukaryota</taxon>
        <taxon>Metazoa</taxon>
        <taxon>Spiralia</taxon>
        <taxon>Lophotrochozoa</taxon>
        <taxon>Annelida</taxon>
        <taxon>Polychaeta</taxon>
        <taxon>Sedentaria</taxon>
        <taxon>Canalipalpata</taxon>
        <taxon>Sabellida</taxon>
        <taxon>Oweniida</taxon>
        <taxon>Oweniidae</taxon>
        <taxon>Owenia</taxon>
    </lineage>
</organism>
<evidence type="ECO:0000313" key="2">
    <source>
        <dbReference type="EMBL" id="CAH1775410.1"/>
    </source>
</evidence>
<dbReference type="EMBL" id="CAIIXF020000001">
    <property type="protein sequence ID" value="CAH1775410.1"/>
    <property type="molecule type" value="Genomic_DNA"/>
</dbReference>
<keyword evidence="1" id="KW-0812">Transmembrane</keyword>
<evidence type="ECO:0000313" key="3">
    <source>
        <dbReference type="Proteomes" id="UP000749559"/>
    </source>
</evidence>
<keyword evidence="1" id="KW-1133">Transmembrane helix</keyword>
<keyword evidence="1" id="KW-0472">Membrane</keyword>